<dbReference type="AlphaFoldDB" id="A0A0B7NAK9"/>
<protein>
    <submittedName>
        <fullName evidence="2">Uncharacterized protein</fullName>
    </submittedName>
</protein>
<evidence type="ECO:0000313" key="2">
    <source>
        <dbReference type="EMBL" id="CEP14479.1"/>
    </source>
</evidence>
<dbReference type="EMBL" id="LN731232">
    <property type="protein sequence ID" value="CEP14479.1"/>
    <property type="molecule type" value="Genomic_DNA"/>
</dbReference>
<evidence type="ECO:0000313" key="3">
    <source>
        <dbReference type="Proteomes" id="UP000054107"/>
    </source>
</evidence>
<sequence>MEYLKTGQSPYMQQEPSIVSSKGRPKGADLNNAYDDDNNEDNLEEAHCVADYGPLLPKYFYDISKDIDAVAYEQIINIRVFPQEKMKVSVAPLMMHIVTTRGGDKPKDCVTMKLMRSIQLKWPTIDAYHQSVMSARGRPNDIRFWQKTISFKKREQHQSEKIVNDDM</sequence>
<feature type="compositionally biased region" description="Polar residues" evidence="1">
    <location>
        <begin position="1"/>
        <end position="20"/>
    </location>
</feature>
<keyword evidence="3" id="KW-1185">Reference proteome</keyword>
<dbReference type="Proteomes" id="UP000054107">
    <property type="component" value="Unassembled WGS sequence"/>
</dbReference>
<accession>A0A0B7NAK9</accession>
<gene>
    <name evidence="2" type="primary">PARPA_08659.1 scaffold 33451</name>
</gene>
<feature type="region of interest" description="Disordered" evidence="1">
    <location>
        <begin position="1"/>
        <end position="39"/>
    </location>
</feature>
<proteinExistence type="predicted"/>
<dbReference type="OrthoDB" id="10423057at2759"/>
<evidence type="ECO:0000256" key="1">
    <source>
        <dbReference type="SAM" id="MobiDB-lite"/>
    </source>
</evidence>
<organism evidence="2 3">
    <name type="scientific">Parasitella parasitica</name>
    <dbReference type="NCBI Taxonomy" id="35722"/>
    <lineage>
        <taxon>Eukaryota</taxon>
        <taxon>Fungi</taxon>
        <taxon>Fungi incertae sedis</taxon>
        <taxon>Mucoromycota</taxon>
        <taxon>Mucoromycotina</taxon>
        <taxon>Mucoromycetes</taxon>
        <taxon>Mucorales</taxon>
        <taxon>Mucorineae</taxon>
        <taxon>Mucoraceae</taxon>
        <taxon>Parasitella</taxon>
    </lineage>
</organism>
<name>A0A0B7NAK9_9FUNG</name>
<reference evidence="2 3" key="1">
    <citation type="submission" date="2014-09" db="EMBL/GenBank/DDBJ databases">
        <authorList>
            <person name="Ellenberger Sabrina"/>
        </authorList>
    </citation>
    <scope>NUCLEOTIDE SEQUENCE [LARGE SCALE GENOMIC DNA]</scope>
    <source>
        <strain evidence="2 3">CBS 412.66</strain>
    </source>
</reference>